<dbReference type="InterPro" id="IPR029061">
    <property type="entry name" value="THDP-binding"/>
</dbReference>
<dbReference type="Gene3D" id="3.40.50.970">
    <property type="match status" value="1"/>
</dbReference>
<keyword evidence="6" id="KW-1185">Reference proteome</keyword>
<keyword evidence="3" id="KW-0560">Oxidoreductase</keyword>
<comment type="cofactor">
    <cofactor evidence="1">
        <name>thiamine diphosphate</name>
        <dbReference type="ChEBI" id="CHEBI:58937"/>
    </cofactor>
</comment>
<keyword evidence="4" id="KW-0786">Thiamine pyrophosphate</keyword>
<protein>
    <submittedName>
        <fullName evidence="5">Uncharacterized protein</fullName>
    </submittedName>
</protein>
<dbReference type="Proteomes" id="UP001497644">
    <property type="component" value="Chromosome 12"/>
</dbReference>
<reference evidence="5" key="1">
    <citation type="submission" date="2024-04" db="EMBL/GenBank/DDBJ databases">
        <authorList>
            <consortium name="Molecular Ecology Group"/>
        </authorList>
    </citation>
    <scope>NUCLEOTIDE SEQUENCE</scope>
</reference>
<dbReference type="GO" id="GO:0030976">
    <property type="term" value="F:thiamine pyrophosphate binding"/>
    <property type="evidence" value="ECO:0007669"/>
    <property type="project" value="InterPro"/>
</dbReference>
<proteinExistence type="inferred from homology"/>
<dbReference type="AlphaFoldDB" id="A0AAV2NCP7"/>
<sequence length="357" mass="41371">MYAIARVILKKQSLRFQLKWPSYYINVKLYHSENGVYGYKPSQQRHFQVSKEYLDKRAKQSNFYRLVSAYRIHGHKQADIDPISMNKPLLLPELQPKNYRLNLMDKVCFRGILFTQQNEGTIEEAVRFLNATYSGTLGTEFSHLETEEEREWFTETVETTLSEPLDDETCKTIAIEMLKSQAFDNFLAIKFVSLKRYGGEGGESMMAFFHELFKLCAYDNLEYVVLCAAHRGRLNVLTGLLNFPPEKLFRKLRGFSEFPDATKCTGDVISHLISSTELNIGQKSLHVTMLRNPSHLEIVNPVSMGKTRGIMQTIQEAAYGRTEQWSDKVINIQVSYIHTYIHTYVHSYVRTYPDRNA</sequence>
<dbReference type="PANTHER" id="PTHR23152:SF4">
    <property type="entry name" value="2-OXOADIPATE DEHYDROGENASE COMPLEX COMPONENT E1"/>
    <property type="match status" value="1"/>
</dbReference>
<dbReference type="SUPFAM" id="SSF52518">
    <property type="entry name" value="Thiamin diphosphate-binding fold (THDP-binding)"/>
    <property type="match status" value="1"/>
</dbReference>
<name>A0AAV2NCP7_9HYME</name>
<dbReference type="InterPro" id="IPR011603">
    <property type="entry name" value="2oxoglutarate_DH_E1"/>
</dbReference>
<evidence type="ECO:0000256" key="3">
    <source>
        <dbReference type="ARBA" id="ARBA00023002"/>
    </source>
</evidence>
<evidence type="ECO:0000313" key="6">
    <source>
        <dbReference type="Proteomes" id="UP001497644"/>
    </source>
</evidence>
<accession>A0AAV2NCP7</accession>
<dbReference type="EMBL" id="OZ034835">
    <property type="protein sequence ID" value="CAL1677445.1"/>
    <property type="molecule type" value="Genomic_DNA"/>
</dbReference>
<evidence type="ECO:0000256" key="2">
    <source>
        <dbReference type="ARBA" id="ARBA00006936"/>
    </source>
</evidence>
<evidence type="ECO:0000256" key="1">
    <source>
        <dbReference type="ARBA" id="ARBA00001964"/>
    </source>
</evidence>
<dbReference type="PANTHER" id="PTHR23152">
    <property type="entry name" value="2-OXOGLUTARATE DEHYDROGENASE"/>
    <property type="match status" value="1"/>
</dbReference>
<organism evidence="5 6">
    <name type="scientific">Lasius platythorax</name>
    <dbReference type="NCBI Taxonomy" id="488582"/>
    <lineage>
        <taxon>Eukaryota</taxon>
        <taxon>Metazoa</taxon>
        <taxon>Ecdysozoa</taxon>
        <taxon>Arthropoda</taxon>
        <taxon>Hexapoda</taxon>
        <taxon>Insecta</taxon>
        <taxon>Pterygota</taxon>
        <taxon>Neoptera</taxon>
        <taxon>Endopterygota</taxon>
        <taxon>Hymenoptera</taxon>
        <taxon>Apocrita</taxon>
        <taxon>Aculeata</taxon>
        <taxon>Formicoidea</taxon>
        <taxon>Formicidae</taxon>
        <taxon>Formicinae</taxon>
        <taxon>Lasius</taxon>
        <taxon>Lasius</taxon>
    </lineage>
</organism>
<dbReference type="Gene3D" id="1.10.287.1150">
    <property type="entry name" value="TPP helical domain"/>
    <property type="match status" value="1"/>
</dbReference>
<dbReference type="GO" id="GO:0016624">
    <property type="term" value="F:oxidoreductase activity, acting on the aldehyde or oxo group of donors, disulfide as acceptor"/>
    <property type="evidence" value="ECO:0007669"/>
    <property type="project" value="InterPro"/>
</dbReference>
<evidence type="ECO:0000256" key="4">
    <source>
        <dbReference type="ARBA" id="ARBA00023052"/>
    </source>
</evidence>
<evidence type="ECO:0000313" key="5">
    <source>
        <dbReference type="EMBL" id="CAL1677445.1"/>
    </source>
</evidence>
<comment type="similarity">
    <text evidence="2">Belongs to the alpha-ketoglutarate dehydrogenase family.</text>
</comment>
<gene>
    <name evidence="5" type="ORF">LPLAT_LOCUS3447</name>
</gene>